<dbReference type="NCBIfam" id="NF009891">
    <property type="entry name" value="PRK13351.1-1"/>
    <property type="match status" value="1"/>
</dbReference>
<dbReference type="InterPro" id="IPR009000">
    <property type="entry name" value="Transl_B-barrel_sf"/>
</dbReference>
<evidence type="ECO:0000313" key="5">
    <source>
        <dbReference type="Proteomes" id="UP000223071"/>
    </source>
</evidence>
<organism evidence="4 5">
    <name type="scientific">Tepidiforma thermophila (strain KCTC 52669 / CGMCC 1.13589 / G233)</name>
    <dbReference type="NCBI Taxonomy" id="2761530"/>
    <lineage>
        <taxon>Bacteria</taxon>
        <taxon>Bacillati</taxon>
        <taxon>Chloroflexota</taxon>
        <taxon>Tepidiformia</taxon>
        <taxon>Tepidiformales</taxon>
        <taxon>Tepidiformaceae</taxon>
        <taxon>Tepidiforma</taxon>
    </lineage>
</organism>
<dbReference type="InterPro" id="IPR027417">
    <property type="entry name" value="P-loop_NTPase"/>
</dbReference>
<dbReference type="InterPro" id="IPR000640">
    <property type="entry name" value="EFG_V-like"/>
</dbReference>
<proteinExistence type="predicted"/>
<dbReference type="SUPFAM" id="SSF52540">
    <property type="entry name" value="P-loop containing nucleoside triphosphate hydrolases"/>
    <property type="match status" value="1"/>
</dbReference>
<gene>
    <name evidence="4" type="ORF">A9A59_1659</name>
</gene>
<dbReference type="FunFam" id="3.30.230.10:FF:000003">
    <property type="entry name" value="Elongation factor G"/>
    <property type="match status" value="1"/>
</dbReference>
<keyword evidence="2" id="KW-0342">GTP-binding</keyword>
<dbReference type="InterPro" id="IPR009022">
    <property type="entry name" value="EFG_III"/>
</dbReference>
<dbReference type="PRINTS" id="PR00315">
    <property type="entry name" value="ELONGATNFCT"/>
</dbReference>
<dbReference type="PANTHER" id="PTHR43261:SF6">
    <property type="entry name" value="ELONGATION FACTOR G-LIKE PROTEIN"/>
    <property type="match status" value="1"/>
</dbReference>
<dbReference type="InterPro" id="IPR053905">
    <property type="entry name" value="EF-G-like_DII"/>
</dbReference>
<dbReference type="FunFam" id="3.30.70.240:FF:000001">
    <property type="entry name" value="Elongation factor G"/>
    <property type="match status" value="1"/>
</dbReference>
<dbReference type="SMART" id="SM00889">
    <property type="entry name" value="EFG_IV"/>
    <property type="match status" value="1"/>
</dbReference>
<comment type="caution">
    <text evidence="4">The sequence shown here is derived from an EMBL/GenBank/DDBJ whole genome shotgun (WGS) entry which is preliminary data.</text>
</comment>
<sequence>MKVYPTEAIRNVVLVGHGSVGKTSLAEAALYESGAITRLGSVQDQNTVTDYDDDEHRRKFSLNLALAPLEWEGRKINIIDTPGYADFVTEVICGAHAADLAVVVVDAVAGPEVGTDRVWSIAEKLGLPRLIVINRMDRENANFAHVLAALQQRWGHRVMPLQLPIGAHDSFRGVVDLLHMKGYVNEQADEVDVPDELREEAERLRAQLIEGIVETDEELMTKYFADEELSEDELRRVLHGGLDHNLIFPVVCVSATKLIGVRQLLHTIAFSGPSPADRDPIEAGGIKVTADPSAPPVALVFKTAADPFVGRLSYLRVFSGRVTADSHLWNANRQADERLGTLYMQRGKEQVPVQEIVAGDIGVVAKLAHTGTGDTLGSRERPVTLPPMQFPAPVFSMAVRPVGKAAVDKLGPSLQRMVEEDPGLRLDRDPATGELILSGLGDAHLEVTVERLKRKFNVEVELALPRVPYRETVTKKASAEYTHKKQTGGHGQYGRVLLEVEPLPRGSGIRFAERVVGGAVPKEFIPAVEKGVMETAAGGIIAGYELTDCQVTLVDGKHHPVDSNEMSFKLAASQALKEAVQGAGPILLEPIMLIRVYVPDEFAGDIVGDLNTKRARIHGINPDGGMSVIEAEVPLAEVQRYASDLRSLTQGRGVFELTFDHYGEVPANIAQRVISEHKKALEEAHAH</sequence>
<dbReference type="Proteomes" id="UP000223071">
    <property type="component" value="Unassembled WGS sequence"/>
</dbReference>
<dbReference type="SUPFAM" id="SSF54980">
    <property type="entry name" value="EF-G C-terminal domain-like"/>
    <property type="match status" value="2"/>
</dbReference>
<dbReference type="EMBL" id="PDJQ01000001">
    <property type="protein sequence ID" value="PFG74432.1"/>
    <property type="molecule type" value="Genomic_DNA"/>
</dbReference>
<dbReference type="InterPro" id="IPR005517">
    <property type="entry name" value="Transl_elong_EFG/EF2_IV"/>
</dbReference>
<keyword evidence="1" id="KW-0547">Nucleotide-binding</keyword>
<dbReference type="NCBIfam" id="TIGR00231">
    <property type="entry name" value="small_GTP"/>
    <property type="match status" value="1"/>
</dbReference>
<dbReference type="Gene3D" id="3.30.230.10">
    <property type="match status" value="1"/>
</dbReference>
<dbReference type="CDD" id="cd03713">
    <property type="entry name" value="EFG_mtEFG_C"/>
    <property type="match status" value="1"/>
</dbReference>
<accession>A0A2A9HH25</accession>
<dbReference type="GO" id="GO:0032790">
    <property type="term" value="P:ribosome disassembly"/>
    <property type="evidence" value="ECO:0007669"/>
    <property type="project" value="TreeGrafter"/>
</dbReference>
<dbReference type="InterPro" id="IPR041095">
    <property type="entry name" value="EFG_II"/>
</dbReference>
<dbReference type="Gene3D" id="3.40.50.300">
    <property type="entry name" value="P-loop containing nucleotide triphosphate hydrolases"/>
    <property type="match status" value="1"/>
</dbReference>
<dbReference type="CDD" id="cd04088">
    <property type="entry name" value="EFG_mtEFG_II"/>
    <property type="match status" value="1"/>
</dbReference>
<protein>
    <submittedName>
        <fullName evidence="4">Elongation factor G</fullName>
    </submittedName>
</protein>
<dbReference type="GO" id="GO:0003924">
    <property type="term" value="F:GTPase activity"/>
    <property type="evidence" value="ECO:0007669"/>
    <property type="project" value="InterPro"/>
</dbReference>
<dbReference type="Gene3D" id="3.30.70.240">
    <property type="match status" value="1"/>
</dbReference>
<dbReference type="InterPro" id="IPR005225">
    <property type="entry name" value="Small_GTP-bd"/>
</dbReference>
<evidence type="ECO:0000256" key="1">
    <source>
        <dbReference type="ARBA" id="ARBA00022741"/>
    </source>
</evidence>
<dbReference type="GO" id="GO:0005525">
    <property type="term" value="F:GTP binding"/>
    <property type="evidence" value="ECO:0007669"/>
    <property type="project" value="UniProtKB-KW"/>
</dbReference>
<dbReference type="SUPFAM" id="SSF54211">
    <property type="entry name" value="Ribosomal protein S5 domain 2-like"/>
    <property type="match status" value="1"/>
</dbReference>
<dbReference type="NCBIfam" id="NF009381">
    <property type="entry name" value="PRK12740.1-5"/>
    <property type="match status" value="1"/>
</dbReference>
<evidence type="ECO:0000256" key="2">
    <source>
        <dbReference type="ARBA" id="ARBA00023134"/>
    </source>
</evidence>
<dbReference type="Pfam" id="PF14492">
    <property type="entry name" value="EFG_III"/>
    <property type="match status" value="1"/>
</dbReference>
<feature type="domain" description="Tr-type G" evidence="3">
    <location>
        <begin position="7"/>
        <end position="276"/>
    </location>
</feature>
<evidence type="ECO:0000313" key="4">
    <source>
        <dbReference type="EMBL" id="PFG74432.1"/>
    </source>
</evidence>
<dbReference type="InterPro" id="IPR035647">
    <property type="entry name" value="EFG_III/V"/>
</dbReference>
<dbReference type="Gene3D" id="3.30.70.870">
    <property type="entry name" value="Elongation Factor G (Translational Gtpase), domain 3"/>
    <property type="match status" value="1"/>
</dbReference>
<dbReference type="CDD" id="cd16262">
    <property type="entry name" value="EFG_III"/>
    <property type="match status" value="1"/>
</dbReference>
<dbReference type="Pfam" id="PF00679">
    <property type="entry name" value="EFG_C"/>
    <property type="match status" value="1"/>
</dbReference>
<dbReference type="SUPFAM" id="SSF50447">
    <property type="entry name" value="Translation proteins"/>
    <property type="match status" value="1"/>
</dbReference>
<dbReference type="InterPro" id="IPR047872">
    <property type="entry name" value="EFG_IV"/>
</dbReference>
<dbReference type="InterPro" id="IPR020568">
    <property type="entry name" value="Ribosomal_Su5_D2-typ_SF"/>
</dbReference>
<dbReference type="Pfam" id="PF03764">
    <property type="entry name" value="EFG_IV"/>
    <property type="match status" value="1"/>
</dbReference>
<dbReference type="GO" id="GO:0003746">
    <property type="term" value="F:translation elongation factor activity"/>
    <property type="evidence" value="ECO:0007669"/>
    <property type="project" value="UniProtKB-KW"/>
</dbReference>
<dbReference type="InterPro" id="IPR035649">
    <property type="entry name" value="EFG_V"/>
</dbReference>
<keyword evidence="5" id="KW-1185">Reference proteome</keyword>
<name>A0A2A9HH25_TEPT2</name>
<dbReference type="SMART" id="SM00838">
    <property type="entry name" value="EFG_C"/>
    <property type="match status" value="1"/>
</dbReference>
<dbReference type="PANTHER" id="PTHR43261">
    <property type="entry name" value="TRANSLATION ELONGATION FACTOR G-RELATED"/>
    <property type="match status" value="1"/>
</dbReference>
<dbReference type="Pfam" id="PF22042">
    <property type="entry name" value="EF-G_D2"/>
    <property type="match status" value="1"/>
</dbReference>
<keyword evidence="4" id="KW-0648">Protein biosynthesis</keyword>
<dbReference type="AlphaFoldDB" id="A0A2A9HH25"/>
<dbReference type="PROSITE" id="PS51722">
    <property type="entry name" value="G_TR_2"/>
    <property type="match status" value="1"/>
</dbReference>
<evidence type="ECO:0000259" key="3">
    <source>
        <dbReference type="PROSITE" id="PS51722"/>
    </source>
</evidence>
<dbReference type="CDD" id="cd04170">
    <property type="entry name" value="EF-G_bact"/>
    <property type="match status" value="1"/>
</dbReference>
<dbReference type="Pfam" id="PF00009">
    <property type="entry name" value="GTP_EFTU"/>
    <property type="match status" value="1"/>
</dbReference>
<dbReference type="NCBIfam" id="NF009379">
    <property type="entry name" value="PRK12740.1-3"/>
    <property type="match status" value="1"/>
</dbReference>
<dbReference type="Gene3D" id="2.40.30.10">
    <property type="entry name" value="Translation factors"/>
    <property type="match status" value="1"/>
</dbReference>
<keyword evidence="4" id="KW-0251">Elongation factor</keyword>
<dbReference type="RefSeq" id="WP_098503820.1">
    <property type="nucleotide sequence ID" value="NZ_PDJQ01000001.1"/>
</dbReference>
<dbReference type="InterPro" id="IPR000795">
    <property type="entry name" value="T_Tr_GTP-bd_dom"/>
</dbReference>
<reference evidence="4 5" key="1">
    <citation type="submission" date="2017-09" db="EMBL/GenBank/DDBJ databases">
        <title>Sequencing the genomes of two abundant thermophiles in Great Basin hot springs: Thermocrinis jamiesonii and novel Chloroflexi Thermoflexus hugenholtzii.</title>
        <authorList>
            <person name="Hedlund B."/>
        </authorList>
    </citation>
    <scope>NUCLEOTIDE SEQUENCE [LARGE SCALE GENOMIC DNA]</scope>
    <source>
        <strain evidence="4 5">G233</strain>
    </source>
</reference>
<dbReference type="InterPro" id="IPR014721">
    <property type="entry name" value="Ribsml_uS5_D2-typ_fold_subgr"/>
</dbReference>
<dbReference type="CDD" id="cd01434">
    <property type="entry name" value="EFG_mtEFG1_IV"/>
    <property type="match status" value="1"/>
</dbReference>